<sequence>MSSSSRLGLRARELLSTRVTDPARIFPLFVTRTCAVQPHGLPTSQSRPRSGMSRAAAQFSSPRVATQTSPKAEMAQRVDGNLGEWTAEALSIILPATFVFPPLSQFPKPLGQKLSLLSHWVRIKAQEALSNLVTKLGSKPGIFKAARFKASRSALIPTAKALHRTMAAALAAGDKDTINKVCSRKLANTLLSHIDSRPRGRRYGWELVAYTSRALYPSLKSHRMAPASRERNAPIVRQVVVAISSRQRRVQYDAQGQAVPGSEKEMDVVENLAFGSVIDPKTWQQSDWRIMGTIKPTTLEGWLEEKKHIELLIKER</sequence>
<evidence type="ECO:0000256" key="3">
    <source>
        <dbReference type="ARBA" id="ARBA00023128"/>
    </source>
</evidence>
<dbReference type="InterPro" id="IPR051975">
    <property type="entry name" value="mtLSU_mL45"/>
</dbReference>
<evidence type="ECO:0000313" key="5">
    <source>
        <dbReference type="EMBL" id="KAK4102724.1"/>
    </source>
</evidence>
<dbReference type="Proteomes" id="UP001305647">
    <property type="component" value="Unassembled WGS sequence"/>
</dbReference>
<keyword evidence="2" id="KW-0809">Transit peptide</keyword>
<organism evidence="5 6">
    <name type="scientific">Parathielavia hyrcaniae</name>
    <dbReference type="NCBI Taxonomy" id="113614"/>
    <lineage>
        <taxon>Eukaryota</taxon>
        <taxon>Fungi</taxon>
        <taxon>Dikarya</taxon>
        <taxon>Ascomycota</taxon>
        <taxon>Pezizomycotina</taxon>
        <taxon>Sordariomycetes</taxon>
        <taxon>Sordariomycetidae</taxon>
        <taxon>Sordariales</taxon>
        <taxon>Chaetomiaceae</taxon>
        <taxon>Parathielavia</taxon>
    </lineage>
</organism>
<feature type="compositionally biased region" description="Polar residues" evidence="4">
    <location>
        <begin position="58"/>
        <end position="70"/>
    </location>
</feature>
<reference evidence="5" key="1">
    <citation type="journal article" date="2023" name="Mol. Phylogenet. Evol.">
        <title>Genome-scale phylogeny and comparative genomics of the fungal order Sordariales.</title>
        <authorList>
            <person name="Hensen N."/>
            <person name="Bonometti L."/>
            <person name="Westerberg I."/>
            <person name="Brannstrom I.O."/>
            <person name="Guillou S."/>
            <person name="Cros-Aarteil S."/>
            <person name="Calhoun S."/>
            <person name="Haridas S."/>
            <person name="Kuo A."/>
            <person name="Mondo S."/>
            <person name="Pangilinan J."/>
            <person name="Riley R."/>
            <person name="LaButti K."/>
            <person name="Andreopoulos B."/>
            <person name="Lipzen A."/>
            <person name="Chen C."/>
            <person name="Yan M."/>
            <person name="Daum C."/>
            <person name="Ng V."/>
            <person name="Clum A."/>
            <person name="Steindorff A."/>
            <person name="Ohm R.A."/>
            <person name="Martin F."/>
            <person name="Silar P."/>
            <person name="Natvig D.O."/>
            <person name="Lalanne C."/>
            <person name="Gautier V."/>
            <person name="Ament-Velasquez S.L."/>
            <person name="Kruys A."/>
            <person name="Hutchinson M.I."/>
            <person name="Powell A.J."/>
            <person name="Barry K."/>
            <person name="Miller A.N."/>
            <person name="Grigoriev I.V."/>
            <person name="Debuchy R."/>
            <person name="Gladieux P."/>
            <person name="Hiltunen Thoren M."/>
            <person name="Johannesson H."/>
        </authorList>
    </citation>
    <scope>NUCLEOTIDE SEQUENCE</scope>
    <source>
        <strain evidence="5">CBS 757.83</strain>
    </source>
</reference>
<name>A0AAN6Q5Q6_9PEZI</name>
<dbReference type="SUPFAM" id="SSF54427">
    <property type="entry name" value="NTF2-like"/>
    <property type="match status" value="1"/>
</dbReference>
<evidence type="ECO:0000313" key="6">
    <source>
        <dbReference type="Proteomes" id="UP001305647"/>
    </source>
</evidence>
<evidence type="ECO:0000256" key="4">
    <source>
        <dbReference type="SAM" id="MobiDB-lite"/>
    </source>
</evidence>
<dbReference type="AlphaFoldDB" id="A0AAN6Q5Q6"/>
<evidence type="ECO:0008006" key="7">
    <source>
        <dbReference type="Google" id="ProtNLM"/>
    </source>
</evidence>
<comment type="caution">
    <text evidence="5">The sequence shown here is derived from an EMBL/GenBank/DDBJ whole genome shotgun (WGS) entry which is preliminary data.</text>
</comment>
<comment type="subcellular location">
    <subcellularLocation>
        <location evidence="1">Mitochondrion</location>
    </subcellularLocation>
</comment>
<gene>
    <name evidence="5" type="ORF">N658DRAFT_522746</name>
</gene>
<evidence type="ECO:0000256" key="2">
    <source>
        <dbReference type="ARBA" id="ARBA00022946"/>
    </source>
</evidence>
<dbReference type="InterPro" id="IPR032710">
    <property type="entry name" value="NTF2-like_dom_sf"/>
</dbReference>
<reference evidence="5" key="2">
    <citation type="submission" date="2023-05" db="EMBL/GenBank/DDBJ databases">
        <authorList>
            <consortium name="Lawrence Berkeley National Laboratory"/>
            <person name="Steindorff A."/>
            <person name="Hensen N."/>
            <person name="Bonometti L."/>
            <person name="Westerberg I."/>
            <person name="Brannstrom I.O."/>
            <person name="Guillou S."/>
            <person name="Cros-Aarteil S."/>
            <person name="Calhoun S."/>
            <person name="Haridas S."/>
            <person name="Kuo A."/>
            <person name="Mondo S."/>
            <person name="Pangilinan J."/>
            <person name="Riley R."/>
            <person name="Labutti K."/>
            <person name="Andreopoulos B."/>
            <person name="Lipzen A."/>
            <person name="Chen C."/>
            <person name="Yanf M."/>
            <person name="Daum C."/>
            <person name="Ng V."/>
            <person name="Clum A."/>
            <person name="Ohm R."/>
            <person name="Martin F."/>
            <person name="Silar P."/>
            <person name="Natvig D."/>
            <person name="Lalanne C."/>
            <person name="Gautier V."/>
            <person name="Ament-Velasquez S.L."/>
            <person name="Kruys A."/>
            <person name="Hutchinson M.I."/>
            <person name="Powell A.J."/>
            <person name="Barry K."/>
            <person name="Miller A.N."/>
            <person name="Grigoriev I.V."/>
            <person name="Debuchy R."/>
            <person name="Gladieux P."/>
            <person name="Thoren M.H."/>
            <person name="Johannesson H."/>
        </authorList>
    </citation>
    <scope>NUCLEOTIDE SEQUENCE</scope>
    <source>
        <strain evidence="5">CBS 757.83</strain>
    </source>
</reference>
<dbReference type="GO" id="GO:0005739">
    <property type="term" value="C:mitochondrion"/>
    <property type="evidence" value="ECO:0007669"/>
    <property type="project" value="UniProtKB-SubCell"/>
</dbReference>
<accession>A0AAN6Q5Q6</accession>
<dbReference type="EMBL" id="MU863630">
    <property type="protein sequence ID" value="KAK4102724.1"/>
    <property type="molecule type" value="Genomic_DNA"/>
</dbReference>
<feature type="region of interest" description="Disordered" evidence="4">
    <location>
        <begin position="39"/>
        <end position="70"/>
    </location>
</feature>
<proteinExistence type="predicted"/>
<evidence type="ECO:0000256" key="1">
    <source>
        <dbReference type="ARBA" id="ARBA00004173"/>
    </source>
</evidence>
<dbReference type="Gene3D" id="3.10.450.240">
    <property type="match status" value="1"/>
</dbReference>
<keyword evidence="6" id="KW-1185">Reference proteome</keyword>
<dbReference type="PANTHER" id="PTHR28554">
    <property type="entry name" value="39S RIBOSOMAL PROTEIN L45, MITOCHONDRIAL"/>
    <property type="match status" value="1"/>
</dbReference>
<keyword evidence="3" id="KW-0496">Mitochondrion</keyword>
<protein>
    <recommendedName>
        <fullName evidence="7">Tim44-like domain-containing protein</fullName>
    </recommendedName>
</protein>
<dbReference type="PANTHER" id="PTHR28554:SF1">
    <property type="entry name" value="LARGE RIBOSOMAL SUBUNIT PROTEIN ML45"/>
    <property type="match status" value="1"/>
</dbReference>